<evidence type="ECO:0000313" key="1">
    <source>
        <dbReference type="EMBL" id="JAD46909.1"/>
    </source>
</evidence>
<dbReference type="EMBL" id="GBRH01250986">
    <property type="protein sequence ID" value="JAD46909.1"/>
    <property type="molecule type" value="Transcribed_RNA"/>
</dbReference>
<accession>A0A0A9A5F3</accession>
<proteinExistence type="predicted"/>
<name>A0A0A9A5F3_ARUDO</name>
<sequence>MYANINLYIEDYRSHSNLCMGALMITWQYSFVCI</sequence>
<reference evidence="1" key="2">
    <citation type="journal article" date="2015" name="Data Brief">
        <title>Shoot transcriptome of the giant reed, Arundo donax.</title>
        <authorList>
            <person name="Barrero R.A."/>
            <person name="Guerrero F.D."/>
            <person name="Moolhuijzen P."/>
            <person name="Goolsby J.A."/>
            <person name="Tidwell J."/>
            <person name="Bellgard S.E."/>
            <person name="Bellgard M.I."/>
        </authorList>
    </citation>
    <scope>NUCLEOTIDE SEQUENCE</scope>
    <source>
        <tissue evidence="1">Shoot tissue taken approximately 20 cm above the soil surface</tissue>
    </source>
</reference>
<reference evidence="1" key="1">
    <citation type="submission" date="2014-09" db="EMBL/GenBank/DDBJ databases">
        <authorList>
            <person name="Magalhaes I.L.F."/>
            <person name="Oliveira U."/>
            <person name="Santos F.R."/>
            <person name="Vidigal T.H.D.A."/>
            <person name="Brescovit A.D."/>
            <person name="Santos A.J."/>
        </authorList>
    </citation>
    <scope>NUCLEOTIDE SEQUENCE</scope>
    <source>
        <tissue evidence="1">Shoot tissue taken approximately 20 cm above the soil surface</tissue>
    </source>
</reference>
<protein>
    <submittedName>
        <fullName evidence="1">Uncharacterized protein</fullName>
    </submittedName>
</protein>
<dbReference type="AlphaFoldDB" id="A0A0A9A5F3"/>
<organism evidence="1">
    <name type="scientific">Arundo donax</name>
    <name type="common">Giant reed</name>
    <name type="synonym">Donax arundinaceus</name>
    <dbReference type="NCBI Taxonomy" id="35708"/>
    <lineage>
        <taxon>Eukaryota</taxon>
        <taxon>Viridiplantae</taxon>
        <taxon>Streptophyta</taxon>
        <taxon>Embryophyta</taxon>
        <taxon>Tracheophyta</taxon>
        <taxon>Spermatophyta</taxon>
        <taxon>Magnoliopsida</taxon>
        <taxon>Liliopsida</taxon>
        <taxon>Poales</taxon>
        <taxon>Poaceae</taxon>
        <taxon>PACMAD clade</taxon>
        <taxon>Arundinoideae</taxon>
        <taxon>Arundineae</taxon>
        <taxon>Arundo</taxon>
    </lineage>
</organism>